<dbReference type="OrthoDB" id="3066210at2759"/>
<proteinExistence type="predicted"/>
<dbReference type="EMBL" id="GL945428">
    <property type="protein sequence ID" value="EGO30719.1"/>
    <property type="molecule type" value="Genomic_DNA"/>
</dbReference>
<dbReference type="HOGENOM" id="CLU_1928857_0_0_1"/>
<reference evidence="1" key="1">
    <citation type="submission" date="2011-04" db="EMBL/GenBank/DDBJ databases">
        <title>Evolution of plant cell wall degrading machinery underlies the functional diversity of forest fungi.</title>
        <authorList>
            <consortium name="US DOE Joint Genome Institute (JGI-PGF)"/>
            <person name="Eastwood D.C."/>
            <person name="Floudas D."/>
            <person name="Binder M."/>
            <person name="Majcherczyk A."/>
            <person name="Schneider P."/>
            <person name="Aerts A."/>
            <person name="Asiegbu F.O."/>
            <person name="Baker S.E."/>
            <person name="Barry K."/>
            <person name="Bendiksby M."/>
            <person name="Blumentritt M."/>
            <person name="Coutinho P.M."/>
            <person name="Cullen D."/>
            <person name="Cullen D."/>
            <person name="Gathman A."/>
            <person name="Goodell B."/>
            <person name="Henrissat B."/>
            <person name="Ihrmark K."/>
            <person name="Kauserud H."/>
            <person name="Kohler A."/>
            <person name="LaButti K."/>
            <person name="Lapidus A."/>
            <person name="Lavin J.L."/>
            <person name="Lee Y.-H."/>
            <person name="Lindquist E."/>
            <person name="Lilly W."/>
            <person name="Lucas S."/>
            <person name="Morin E."/>
            <person name="Murat C."/>
            <person name="Oguiza J.A."/>
            <person name="Park J."/>
            <person name="Pisabarro A.G."/>
            <person name="Riley R."/>
            <person name="Rosling A."/>
            <person name="Salamov A."/>
            <person name="Schmidt O."/>
            <person name="Schmutz J."/>
            <person name="Skrede I."/>
            <person name="Stenlid J."/>
            <person name="Wiebenga A."/>
            <person name="Xie X."/>
            <person name="Kues U."/>
            <person name="Hibbett D.S."/>
            <person name="Hoffmeister D."/>
            <person name="Hogberg N."/>
            <person name="Martin F."/>
            <person name="Grigoriev I.V."/>
            <person name="Watkinson S.C."/>
        </authorList>
    </citation>
    <scope>NUCLEOTIDE SEQUENCE</scope>
    <source>
        <strain evidence="1">S7.9</strain>
    </source>
</reference>
<gene>
    <name evidence="1" type="ORF">SERLADRAFT_454997</name>
</gene>
<organism>
    <name type="scientific">Serpula lacrymans var. lacrymans (strain S7.9)</name>
    <name type="common">Dry rot fungus</name>
    <dbReference type="NCBI Taxonomy" id="578457"/>
    <lineage>
        <taxon>Eukaryota</taxon>
        <taxon>Fungi</taxon>
        <taxon>Dikarya</taxon>
        <taxon>Basidiomycota</taxon>
        <taxon>Agaricomycotina</taxon>
        <taxon>Agaricomycetes</taxon>
        <taxon>Agaricomycetidae</taxon>
        <taxon>Boletales</taxon>
        <taxon>Coniophorineae</taxon>
        <taxon>Serpulaceae</taxon>
        <taxon>Serpula</taxon>
    </lineage>
</organism>
<accession>F8NCX5</accession>
<dbReference type="GeneID" id="18817112"/>
<sequence>MSSPLPLDRNNLSSDNLYLNKDEPVNHVGNHSNNSTENNVNYAGDNTTAVQQSEHILLDTSILRGLPINTVRRIEAFANFSDPEILTYSIDKLPPVISWGKTKHKKNWSYYICDIGYPEAALMVLPRHTLT</sequence>
<dbReference type="Proteomes" id="UP000008064">
    <property type="component" value="Unassembled WGS sequence"/>
</dbReference>
<dbReference type="RefSeq" id="XP_007312603.1">
    <property type="nucleotide sequence ID" value="XM_007312541.1"/>
</dbReference>
<dbReference type="AlphaFoldDB" id="F8NCX5"/>
<protein>
    <submittedName>
        <fullName evidence="1">Uncharacterized protein</fullName>
    </submittedName>
</protein>
<name>F8NCX5_SERL9</name>
<dbReference type="KEGG" id="sla:SERLADRAFT_454997"/>
<evidence type="ECO:0000313" key="1">
    <source>
        <dbReference type="EMBL" id="EGO30719.1"/>
    </source>
</evidence>